<feature type="region of interest" description="Disordered" evidence="1">
    <location>
        <begin position="146"/>
        <end position="193"/>
    </location>
</feature>
<organism evidence="2 3">
    <name type="scientific">Fomitopsis schrenkii</name>
    <name type="common">Brown rot fungus</name>
    <dbReference type="NCBI Taxonomy" id="2126942"/>
    <lineage>
        <taxon>Eukaryota</taxon>
        <taxon>Fungi</taxon>
        <taxon>Dikarya</taxon>
        <taxon>Basidiomycota</taxon>
        <taxon>Agaricomycotina</taxon>
        <taxon>Agaricomycetes</taxon>
        <taxon>Polyporales</taxon>
        <taxon>Fomitopsis</taxon>
    </lineage>
</organism>
<feature type="compositionally biased region" description="Low complexity" evidence="1">
    <location>
        <begin position="72"/>
        <end position="94"/>
    </location>
</feature>
<dbReference type="EMBL" id="KE504144">
    <property type="protein sequence ID" value="EPT01093.1"/>
    <property type="molecule type" value="Genomic_DNA"/>
</dbReference>
<dbReference type="Proteomes" id="UP000015241">
    <property type="component" value="Unassembled WGS sequence"/>
</dbReference>
<dbReference type="InParanoid" id="S8E8V3"/>
<feature type="compositionally biased region" description="Low complexity" evidence="1">
    <location>
        <begin position="180"/>
        <end position="191"/>
    </location>
</feature>
<gene>
    <name evidence="2" type="ORF">FOMPIDRAFT_85076</name>
</gene>
<dbReference type="PANTHER" id="PTHR47204:SF1">
    <property type="entry name" value="RIBONUCLEASE H2 SUBUNIT C"/>
    <property type="match status" value="1"/>
</dbReference>
<dbReference type="eggNOG" id="ENOG502SBKV">
    <property type="taxonomic scope" value="Eukaryota"/>
</dbReference>
<dbReference type="CDD" id="cd09271">
    <property type="entry name" value="RNase_H2-C"/>
    <property type="match status" value="1"/>
</dbReference>
<keyword evidence="3" id="KW-1185">Reference proteome</keyword>
<evidence type="ECO:0000313" key="3">
    <source>
        <dbReference type="Proteomes" id="UP000015241"/>
    </source>
</evidence>
<sequence length="248" mass="26521">MSSSIVIARAEEPLPTCTPHLMPFHIDYSGPAPISTYFRVKPAPPPGYLGKTESQNSVPLETTPSSQNFGESQTSTTSDTTLVASSSSATLDSQGDGSSQDTAVDDPKQAKIIEYGQRFVAAFRGRAVQGLTVNLPEGYAGLVLQAPDGSSDTTSSKRAPATAHARGQPRGTRRSSRQEAIATDADVGAGADDPELEGAMRRLRPAATFSSFVLWNQDIPVDEGRDAYLRSIREWTRLAAEVHRAEDI</sequence>
<dbReference type="Gene3D" id="2.40.128.680">
    <property type="match status" value="1"/>
</dbReference>
<reference evidence="2 3" key="1">
    <citation type="journal article" date="2012" name="Science">
        <title>The Paleozoic origin of enzymatic lignin decomposition reconstructed from 31 fungal genomes.</title>
        <authorList>
            <person name="Floudas D."/>
            <person name="Binder M."/>
            <person name="Riley R."/>
            <person name="Barry K."/>
            <person name="Blanchette R.A."/>
            <person name="Henrissat B."/>
            <person name="Martinez A.T."/>
            <person name="Otillar R."/>
            <person name="Spatafora J.W."/>
            <person name="Yadav J.S."/>
            <person name="Aerts A."/>
            <person name="Benoit I."/>
            <person name="Boyd A."/>
            <person name="Carlson A."/>
            <person name="Copeland A."/>
            <person name="Coutinho P.M."/>
            <person name="de Vries R.P."/>
            <person name="Ferreira P."/>
            <person name="Findley K."/>
            <person name="Foster B."/>
            <person name="Gaskell J."/>
            <person name="Glotzer D."/>
            <person name="Gorecki P."/>
            <person name="Heitman J."/>
            <person name="Hesse C."/>
            <person name="Hori C."/>
            <person name="Igarashi K."/>
            <person name="Jurgens J.A."/>
            <person name="Kallen N."/>
            <person name="Kersten P."/>
            <person name="Kohler A."/>
            <person name="Kuees U."/>
            <person name="Kumar T.K.A."/>
            <person name="Kuo A."/>
            <person name="LaButti K."/>
            <person name="Larrondo L.F."/>
            <person name="Lindquist E."/>
            <person name="Ling A."/>
            <person name="Lombard V."/>
            <person name="Lucas S."/>
            <person name="Lundell T."/>
            <person name="Martin R."/>
            <person name="McLaughlin D.J."/>
            <person name="Morgenstern I."/>
            <person name="Morin E."/>
            <person name="Murat C."/>
            <person name="Nagy L.G."/>
            <person name="Nolan M."/>
            <person name="Ohm R.A."/>
            <person name="Patyshakuliyeva A."/>
            <person name="Rokas A."/>
            <person name="Ruiz-Duenas F.J."/>
            <person name="Sabat G."/>
            <person name="Salamov A."/>
            <person name="Samejima M."/>
            <person name="Schmutz J."/>
            <person name="Slot J.C."/>
            <person name="St John F."/>
            <person name="Stenlid J."/>
            <person name="Sun H."/>
            <person name="Sun S."/>
            <person name="Syed K."/>
            <person name="Tsang A."/>
            <person name="Wiebenga A."/>
            <person name="Young D."/>
            <person name="Pisabarro A."/>
            <person name="Eastwood D.C."/>
            <person name="Martin F."/>
            <person name="Cullen D."/>
            <person name="Grigoriev I.V."/>
            <person name="Hibbett D.S."/>
        </authorList>
    </citation>
    <scope>NUCLEOTIDE SEQUENCE</scope>
    <source>
        <strain evidence="3">FP-58527</strain>
    </source>
</reference>
<dbReference type="OrthoDB" id="6222486at2759"/>
<dbReference type="STRING" id="743788.S8E8V3"/>
<dbReference type="PANTHER" id="PTHR47204">
    <property type="entry name" value="OS02G0168900 PROTEIN"/>
    <property type="match status" value="1"/>
</dbReference>
<name>S8E8V3_FOMSC</name>
<feature type="compositionally biased region" description="Polar residues" evidence="1">
    <location>
        <begin position="52"/>
        <end position="71"/>
    </location>
</feature>
<protein>
    <submittedName>
        <fullName evidence="2">Uncharacterized protein</fullName>
    </submittedName>
</protein>
<dbReference type="HOGENOM" id="CLU_071098_0_0_1"/>
<evidence type="ECO:0000313" key="2">
    <source>
        <dbReference type="EMBL" id="EPT01093.1"/>
    </source>
</evidence>
<dbReference type="GO" id="GO:0032299">
    <property type="term" value="C:ribonuclease H2 complex"/>
    <property type="evidence" value="ECO:0007669"/>
    <property type="project" value="InterPro"/>
</dbReference>
<evidence type="ECO:0000256" key="1">
    <source>
        <dbReference type="SAM" id="MobiDB-lite"/>
    </source>
</evidence>
<feature type="compositionally biased region" description="Polar residues" evidence="1">
    <location>
        <begin position="148"/>
        <end position="157"/>
    </location>
</feature>
<accession>S8E8V3</accession>
<dbReference type="GO" id="GO:0006401">
    <property type="term" value="P:RNA catabolic process"/>
    <property type="evidence" value="ECO:0007669"/>
    <property type="project" value="InterPro"/>
</dbReference>
<dbReference type="AlphaFoldDB" id="S8E8V3"/>
<dbReference type="Pfam" id="PF08615">
    <property type="entry name" value="RNase_H2_suC"/>
    <property type="match status" value="1"/>
</dbReference>
<proteinExistence type="predicted"/>
<feature type="region of interest" description="Disordered" evidence="1">
    <location>
        <begin position="43"/>
        <end position="105"/>
    </location>
</feature>
<dbReference type="InterPro" id="IPR013924">
    <property type="entry name" value="RNase_H2_suC"/>
</dbReference>